<comment type="caution">
    <text evidence="7">The sequence shown here is derived from an EMBL/GenBank/DDBJ whole genome shotgun (WGS) entry which is preliminary data.</text>
</comment>
<dbReference type="SUPFAM" id="SSF53098">
    <property type="entry name" value="Ribonuclease H-like"/>
    <property type="match status" value="1"/>
</dbReference>
<feature type="domain" description="HAT C-terminal dimerisation" evidence="6">
    <location>
        <begin position="275"/>
        <end position="348"/>
    </location>
</feature>
<dbReference type="InterPro" id="IPR008906">
    <property type="entry name" value="HATC_C_dom"/>
</dbReference>
<dbReference type="AlphaFoldDB" id="A0A0J7K4D3"/>
<proteinExistence type="predicted"/>
<dbReference type="PANTHER" id="PTHR46481:SF10">
    <property type="entry name" value="ZINC FINGER BED DOMAIN-CONTAINING PROTEIN 39"/>
    <property type="match status" value="1"/>
</dbReference>
<evidence type="ECO:0000313" key="7">
    <source>
        <dbReference type="EMBL" id="KMQ85154.1"/>
    </source>
</evidence>
<dbReference type="Pfam" id="PF05699">
    <property type="entry name" value="Dimer_Tnp_hAT"/>
    <property type="match status" value="1"/>
</dbReference>
<evidence type="ECO:0000256" key="2">
    <source>
        <dbReference type="ARBA" id="ARBA00022723"/>
    </source>
</evidence>
<dbReference type="OrthoDB" id="1271298at2759"/>
<evidence type="ECO:0000256" key="5">
    <source>
        <dbReference type="ARBA" id="ARBA00023242"/>
    </source>
</evidence>
<accession>A0A0J7K4D3</accession>
<evidence type="ECO:0000313" key="8">
    <source>
        <dbReference type="Proteomes" id="UP000036403"/>
    </source>
</evidence>
<evidence type="ECO:0000256" key="1">
    <source>
        <dbReference type="ARBA" id="ARBA00004123"/>
    </source>
</evidence>
<evidence type="ECO:0000256" key="4">
    <source>
        <dbReference type="ARBA" id="ARBA00022833"/>
    </source>
</evidence>
<protein>
    <submittedName>
        <fullName evidence="7">Zinc finger bed domain-containing protein 1-like protein</fullName>
    </submittedName>
</protein>
<keyword evidence="4" id="KW-0862">Zinc</keyword>
<evidence type="ECO:0000256" key="3">
    <source>
        <dbReference type="ARBA" id="ARBA00022771"/>
    </source>
</evidence>
<dbReference type="PANTHER" id="PTHR46481">
    <property type="entry name" value="ZINC FINGER BED DOMAIN-CONTAINING PROTEIN 4"/>
    <property type="match status" value="1"/>
</dbReference>
<dbReference type="InterPro" id="IPR012337">
    <property type="entry name" value="RNaseH-like_sf"/>
</dbReference>
<dbReference type="GO" id="GO:0008270">
    <property type="term" value="F:zinc ion binding"/>
    <property type="evidence" value="ECO:0007669"/>
    <property type="project" value="UniProtKB-KW"/>
</dbReference>
<keyword evidence="8" id="KW-1185">Reference proteome</keyword>
<dbReference type="EMBL" id="LBMM01014500">
    <property type="protein sequence ID" value="KMQ85154.1"/>
    <property type="molecule type" value="Genomic_DNA"/>
</dbReference>
<gene>
    <name evidence="7" type="ORF">RF55_16460</name>
</gene>
<dbReference type="InterPro" id="IPR052035">
    <property type="entry name" value="ZnF_BED_domain_contain"/>
</dbReference>
<reference evidence="7 8" key="1">
    <citation type="submission" date="2015-04" db="EMBL/GenBank/DDBJ databases">
        <title>Lasius niger genome sequencing.</title>
        <authorList>
            <person name="Konorov E.A."/>
            <person name="Nikitin M.A."/>
            <person name="Kirill M.V."/>
            <person name="Chang P."/>
        </authorList>
    </citation>
    <scope>NUCLEOTIDE SEQUENCE [LARGE SCALE GENOMIC DNA]</scope>
    <source>
        <tissue evidence="7">Whole</tissue>
    </source>
</reference>
<name>A0A0J7K4D3_LASNI</name>
<dbReference type="Proteomes" id="UP000036403">
    <property type="component" value="Unassembled WGS sequence"/>
</dbReference>
<organism evidence="7 8">
    <name type="scientific">Lasius niger</name>
    <name type="common">Black garden ant</name>
    <dbReference type="NCBI Taxonomy" id="67767"/>
    <lineage>
        <taxon>Eukaryota</taxon>
        <taxon>Metazoa</taxon>
        <taxon>Ecdysozoa</taxon>
        <taxon>Arthropoda</taxon>
        <taxon>Hexapoda</taxon>
        <taxon>Insecta</taxon>
        <taxon>Pterygota</taxon>
        <taxon>Neoptera</taxon>
        <taxon>Endopterygota</taxon>
        <taxon>Hymenoptera</taxon>
        <taxon>Apocrita</taxon>
        <taxon>Aculeata</taxon>
        <taxon>Formicoidea</taxon>
        <taxon>Formicidae</taxon>
        <taxon>Formicinae</taxon>
        <taxon>Lasius</taxon>
        <taxon>Lasius</taxon>
    </lineage>
</organism>
<dbReference type="GO" id="GO:0046983">
    <property type="term" value="F:protein dimerization activity"/>
    <property type="evidence" value="ECO:0007669"/>
    <property type="project" value="InterPro"/>
</dbReference>
<evidence type="ECO:0000259" key="6">
    <source>
        <dbReference type="Pfam" id="PF05699"/>
    </source>
</evidence>
<dbReference type="PaxDb" id="67767-A0A0J7K4D3"/>
<dbReference type="STRING" id="67767.A0A0J7K4D3"/>
<dbReference type="GO" id="GO:0005634">
    <property type="term" value="C:nucleus"/>
    <property type="evidence" value="ECO:0007669"/>
    <property type="project" value="UniProtKB-SubCell"/>
</dbReference>
<keyword evidence="5" id="KW-0539">Nucleus</keyword>
<keyword evidence="3" id="KW-0863">Zinc-finger</keyword>
<sequence>MKVIIDGFGAEKHLPCLAHILNLVPSKLIESDEMINPIHIKVKEIVTHFKKSIPSSDALRAVTSHKLTQSVDTRWNSAYEMYEEFIELFDVIAPILLKNVSAPEMLSANELQVITEFEKLLKPFKKATDIVNGEAYVTGRQAIPIIKNLKERLNSSIVNTDVRRYMKRKLTTEFTQRFEHIKKMTLVATSTLLDPRFKRLYFSDALACSQATNKNSTSLHDRISETLTESCENASSNSQKQSLEKDGFWSHHNILVQQNKSFQALNQNRNEMPEELRYYLKEPVIDYDQNPLKFWNRYDSALSKIAMRYFTVIATSVPSEGLFSQATLILTEKRNRLTAEHFQQLLFLTCLSLADWNL</sequence>
<comment type="subcellular location">
    <subcellularLocation>
        <location evidence="1">Nucleus</location>
    </subcellularLocation>
</comment>
<keyword evidence="2" id="KW-0479">Metal-binding</keyword>